<dbReference type="OrthoDB" id="165356at2"/>
<gene>
    <name evidence="1" type="ORF">LARV_02054</name>
</gene>
<dbReference type="Proteomes" id="UP000055060">
    <property type="component" value="Unassembled WGS sequence"/>
</dbReference>
<dbReference type="AlphaFoldDB" id="A0A0S7BGM1"/>
<organism evidence="1">
    <name type="scientific">Longilinea arvoryzae</name>
    <dbReference type="NCBI Taxonomy" id="360412"/>
    <lineage>
        <taxon>Bacteria</taxon>
        <taxon>Bacillati</taxon>
        <taxon>Chloroflexota</taxon>
        <taxon>Anaerolineae</taxon>
        <taxon>Anaerolineales</taxon>
        <taxon>Anaerolineaceae</taxon>
        <taxon>Longilinea</taxon>
    </lineage>
</organism>
<keyword evidence="2" id="KW-1185">Reference proteome</keyword>
<evidence type="ECO:0000313" key="1">
    <source>
        <dbReference type="EMBL" id="GAP14288.1"/>
    </source>
</evidence>
<dbReference type="RefSeq" id="WP_075073559.1">
    <property type="nucleotide sequence ID" value="NZ_DF967972.1"/>
</dbReference>
<protein>
    <submittedName>
        <fullName evidence="1">Uncharacterized protein</fullName>
    </submittedName>
</protein>
<dbReference type="STRING" id="360412.LARV_02054"/>
<name>A0A0S7BGM1_9CHLR</name>
<dbReference type="EMBL" id="DF967972">
    <property type="protein sequence ID" value="GAP14288.1"/>
    <property type="molecule type" value="Genomic_DNA"/>
</dbReference>
<proteinExistence type="predicted"/>
<reference evidence="1" key="1">
    <citation type="submission" date="2015-07" db="EMBL/GenBank/DDBJ databases">
        <title>Draft Genome Sequences of Anaerolinea thermolimosa IMO-1, Bellilinea caldifistulae GOMI-1, Leptolinea tardivitalis YMTK-2, Levilinea saccharolytica KIBI-1,Longilinea arvoryzae KOME-1, Previously Described as Members of the Anaerolineaceae (Chloroflexi).</title>
        <authorList>
            <person name="Sekiguchi Y."/>
            <person name="Ohashi A."/>
            <person name="Matsuura N."/>
            <person name="Tourlousse M.D."/>
        </authorList>
    </citation>
    <scope>NUCLEOTIDE SEQUENCE [LARGE SCALE GENOMIC DNA]</scope>
    <source>
        <strain evidence="1">KOME-1</strain>
    </source>
</reference>
<sequence>MLKLDLTEEERQTLVYLLEDCIADLKEEIHETDRADYKDMLKHRRDVLQKLWQALQPISETG</sequence>
<evidence type="ECO:0000313" key="2">
    <source>
        <dbReference type="Proteomes" id="UP000055060"/>
    </source>
</evidence>
<accession>A0A0S7BGM1</accession>